<evidence type="ECO:0000313" key="3">
    <source>
        <dbReference type="Proteomes" id="UP000241587"/>
    </source>
</evidence>
<keyword evidence="3" id="KW-1185">Reference proteome</keyword>
<organism evidence="2 3">
    <name type="scientific">Fusarium culmorum</name>
    <dbReference type="NCBI Taxonomy" id="5516"/>
    <lineage>
        <taxon>Eukaryota</taxon>
        <taxon>Fungi</taxon>
        <taxon>Dikarya</taxon>
        <taxon>Ascomycota</taxon>
        <taxon>Pezizomycotina</taxon>
        <taxon>Sordariomycetes</taxon>
        <taxon>Hypocreomycetidae</taxon>
        <taxon>Hypocreales</taxon>
        <taxon>Nectriaceae</taxon>
        <taxon>Fusarium</taxon>
    </lineage>
</organism>
<proteinExistence type="predicted"/>
<dbReference type="Proteomes" id="UP000241587">
    <property type="component" value="Unassembled WGS sequence"/>
</dbReference>
<gene>
    <name evidence="2" type="ORF">FCULG_00012885</name>
</gene>
<dbReference type="EMBL" id="PVEM01000021">
    <property type="protein sequence ID" value="PTD02475.1"/>
    <property type="molecule type" value="Genomic_DNA"/>
</dbReference>
<evidence type="ECO:0000313" key="2">
    <source>
        <dbReference type="EMBL" id="PTD02475.1"/>
    </source>
</evidence>
<protein>
    <submittedName>
        <fullName evidence="2">Uncharacterized protein</fullName>
    </submittedName>
</protein>
<feature type="region of interest" description="Disordered" evidence="1">
    <location>
        <begin position="44"/>
        <end position="77"/>
    </location>
</feature>
<sequence>MVIAATKVGCLLAADTSRIPPGLQSSKERVPGVTSSMIGARAGAGIGTSATTSSANRARFGAGGLHTSDGGEGGDHR</sequence>
<accession>A0A2T4GG58</accession>
<dbReference type="AlphaFoldDB" id="A0A2T4GG58"/>
<evidence type="ECO:0000256" key="1">
    <source>
        <dbReference type="SAM" id="MobiDB-lite"/>
    </source>
</evidence>
<reference evidence="2 3" key="1">
    <citation type="submission" date="2018-02" db="EMBL/GenBank/DDBJ databases">
        <title>Fusarium culmorum secondary metabolites in fungal-bacterial-plant interactions.</title>
        <authorList>
            <person name="Schmidt R."/>
        </authorList>
    </citation>
    <scope>NUCLEOTIDE SEQUENCE [LARGE SCALE GENOMIC DNA]</scope>
    <source>
        <strain evidence="2 3">PV</strain>
    </source>
</reference>
<name>A0A2T4GG58_FUSCU</name>
<comment type="caution">
    <text evidence="2">The sequence shown here is derived from an EMBL/GenBank/DDBJ whole genome shotgun (WGS) entry which is preliminary data.</text>
</comment>